<evidence type="ECO:0000313" key="3">
    <source>
        <dbReference type="EMBL" id="ORA05245.1"/>
    </source>
</evidence>
<keyword evidence="1" id="KW-0812">Transmembrane</keyword>
<proteinExistence type="predicted"/>
<dbReference type="Proteomes" id="UP000192366">
    <property type="component" value="Unassembled WGS sequence"/>
</dbReference>
<keyword evidence="4" id="KW-1185">Reference proteome</keyword>
<dbReference type="Pfam" id="PF14230">
    <property type="entry name" value="DUF4333"/>
    <property type="match status" value="1"/>
</dbReference>
<evidence type="ECO:0000256" key="1">
    <source>
        <dbReference type="SAM" id="Phobius"/>
    </source>
</evidence>
<keyword evidence="1" id="KW-0472">Membrane</keyword>
<comment type="caution">
    <text evidence="3">The sequence shown here is derived from an EMBL/GenBank/DDBJ whole genome shotgun (WGS) entry which is preliminary data.</text>
</comment>
<accession>A0A1W9YYX9</accession>
<dbReference type="AlphaFoldDB" id="A0A1W9YYX9"/>
<evidence type="ECO:0000313" key="4">
    <source>
        <dbReference type="Proteomes" id="UP000192366"/>
    </source>
</evidence>
<feature type="transmembrane region" description="Helical" evidence="1">
    <location>
        <begin position="18"/>
        <end position="40"/>
    </location>
</feature>
<sequence>MQPGGQHRQTTKSTNRRILVIAAVVVAAAAVIGVSVWQFVFHRDAVIKVEQAEAGVRAILSDPINGYGANTISAMRCNGGKDPSASRGDSFTCDVEIDGAIRQVYVEFTDDDGTFAVDGPR</sequence>
<evidence type="ECO:0000259" key="2">
    <source>
        <dbReference type="Pfam" id="PF14230"/>
    </source>
</evidence>
<dbReference type="EMBL" id="MVHJ01000007">
    <property type="protein sequence ID" value="ORA05245.1"/>
    <property type="molecule type" value="Genomic_DNA"/>
</dbReference>
<keyword evidence="1" id="KW-1133">Transmembrane helix</keyword>
<reference evidence="3 4" key="1">
    <citation type="submission" date="2017-02" db="EMBL/GenBank/DDBJ databases">
        <title>The new phylogeny of genus Mycobacterium.</title>
        <authorList>
            <person name="Tortoli E."/>
            <person name="Trovato A."/>
            <person name="Cirillo D.M."/>
        </authorList>
    </citation>
    <scope>NUCLEOTIDE SEQUENCE [LARGE SCALE GENOMIC DNA]</scope>
    <source>
        <strain evidence="3 4">DSM 45578</strain>
    </source>
</reference>
<feature type="domain" description="DUF4333" evidence="2">
    <location>
        <begin position="34"/>
        <end position="113"/>
    </location>
</feature>
<gene>
    <name evidence="3" type="ORF">BST17_10270</name>
</gene>
<protein>
    <recommendedName>
        <fullName evidence="2">DUF4333 domain-containing protein</fullName>
    </recommendedName>
</protein>
<dbReference type="OrthoDB" id="3625154at2"/>
<dbReference type="InterPro" id="IPR025637">
    <property type="entry name" value="DUF4333"/>
</dbReference>
<name>A0A1W9YYX9_MYCBA</name>
<organism evidence="3 4">
    <name type="scientific">Mycolicibacterium bacteremicum</name>
    <name type="common">Mycobacterium bacteremicum</name>
    <dbReference type="NCBI Taxonomy" id="564198"/>
    <lineage>
        <taxon>Bacteria</taxon>
        <taxon>Bacillati</taxon>
        <taxon>Actinomycetota</taxon>
        <taxon>Actinomycetes</taxon>
        <taxon>Mycobacteriales</taxon>
        <taxon>Mycobacteriaceae</taxon>
        <taxon>Mycolicibacterium</taxon>
    </lineage>
</organism>